<protein>
    <submittedName>
        <fullName evidence="1">Uncharacterized protein</fullName>
    </submittedName>
</protein>
<dbReference type="Proteomes" id="UP000326678">
    <property type="component" value="Chromosome Gxm2"/>
</dbReference>
<keyword evidence="2" id="KW-1185">Reference proteome</keyword>
<evidence type="ECO:0000313" key="1">
    <source>
        <dbReference type="EMBL" id="QFS50863.1"/>
    </source>
</evidence>
<evidence type="ECO:0000313" key="2">
    <source>
        <dbReference type="Proteomes" id="UP000326678"/>
    </source>
</evidence>
<organism evidence="1 2">
    <name type="scientific">Nostoc sphaeroides CCNUC1</name>
    <dbReference type="NCBI Taxonomy" id="2653204"/>
    <lineage>
        <taxon>Bacteria</taxon>
        <taxon>Bacillati</taxon>
        <taxon>Cyanobacteriota</taxon>
        <taxon>Cyanophyceae</taxon>
        <taxon>Nostocales</taxon>
        <taxon>Nostocaceae</taxon>
        <taxon>Nostoc</taxon>
    </lineage>
</organism>
<name>A0A5P8WDG6_9NOSO</name>
<accession>A0A5P8WDG6</accession>
<proteinExistence type="predicted"/>
<dbReference type="EMBL" id="CP045227">
    <property type="protein sequence ID" value="QFS50863.1"/>
    <property type="molecule type" value="Genomic_DNA"/>
</dbReference>
<sequence length="58" mass="6633">MPFHHSPWSSGPTTALGGLNPFRLEWKVILQPLRVVFPLTKRYNLPVLKVLFAITAIY</sequence>
<dbReference type="AlphaFoldDB" id="A0A5P8WDG6"/>
<reference evidence="1 2" key="1">
    <citation type="submission" date="2019-10" db="EMBL/GenBank/DDBJ databases">
        <title>Genomic and transcriptomic insights into the perfect genentic adaptation of a filamentous nitrogen-fixing cyanobacterium to rice fields.</title>
        <authorList>
            <person name="Chen Z."/>
        </authorList>
    </citation>
    <scope>NUCLEOTIDE SEQUENCE [LARGE SCALE GENOMIC DNA]</scope>
    <source>
        <strain evidence="1">CCNUC1</strain>
    </source>
</reference>
<gene>
    <name evidence="1" type="ORF">GXM_08357</name>
</gene>
<dbReference type="KEGG" id="nsh:GXM_08357"/>